<dbReference type="InterPro" id="IPR040690">
    <property type="entry name" value="FtsX_ECD"/>
</dbReference>
<dbReference type="Gene3D" id="3.30.70.3040">
    <property type="match status" value="1"/>
</dbReference>
<reference evidence="2 3" key="1">
    <citation type="submission" date="2018-09" db="EMBL/GenBank/DDBJ databases">
        <title>Murine metabolic-syndrome-specific gut microbial biobank.</title>
        <authorList>
            <person name="Liu C."/>
        </authorList>
    </citation>
    <scope>NUCLEOTIDE SEQUENCE [LARGE SCALE GENOMIC DNA]</scope>
    <source>
        <strain evidence="2 3">0.1xD8-82</strain>
    </source>
</reference>
<evidence type="ECO:0000313" key="2">
    <source>
        <dbReference type="EMBL" id="RKI91375.1"/>
    </source>
</evidence>
<dbReference type="RefSeq" id="WP_120469602.1">
    <property type="nucleotide sequence ID" value="NZ_RAYQ01000010.1"/>
</dbReference>
<dbReference type="GO" id="GO:0016020">
    <property type="term" value="C:membrane"/>
    <property type="evidence" value="ECO:0007669"/>
    <property type="project" value="InterPro"/>
</dbReference>
<dbReference type="OrthoDB" id="9798937at2"/>
<dbReference type="GO" id="GO:0051301">
    <property type="term" value="P:cell division"/>
    <property type="evidence" value="ECO:0007669"/>
    <property type="project" value="InterPro"/>
</dbReference>
<dbReference type="Proteomes" id="UP000280696">
    <property type="component" value="Unassembled WGS sequence"/>
</dbReference>
<sequence length="176" mass="19982">MPEKELTRQVKNITMPPRMRDELLTNCTRPRPARSTLLMRSRLAAAAIAIALLAGVSTTSYAAYNLYQVKNVDVFFEADISDKQLTTIGEKLDAMDGIYSVRYVCADEAWHTFKQEYLDESFAAQFTENPLKDSASYRVTIRLDADTDDVRDRISQLEGVRKVSNLYESRGLQNSQ</sequence>
<feature type="domain" description="FtsX extracellular" evidence="1">
    <location>
        <begin position="72"/>
        <end position="163"/>
    </location>
</feature>
<evidence type="ECO:0000313" key="3">
    <source>
        <dbReference type="Proteomes" id="UP000280696"/>
    </source>
</evidence>
<gene>
    <name evidence="2" type="ORF">D7V94_10795</name>
</gene>
<dbReference type="AlphaFoldDB" id="A0A3A9AYC0"/>
<dbReference type="PANTHER" id="PTHR47755:SF1">
    <property type="entry name" value="CELL DIVISION PROTEIN FTSX"/>
    <property type="match status" value="1"/>
</dbReference>
<dbReference type="InterPro" id="IPR004513">
    <property type="entry name" value="FtsX"/>
</dbReference>
<keyword evidence="3" id="KW-1185">Reference proteome</keyword>
<evidence type="ECO:0000259" key="1">
    <source>
        <dbReference type="Pfam" id="PF18075"/>
    </source>
</evidence>
<proteinExistence type="predicted"/>
<comment type="caution">
    <text evidence="2">The sequence shown here is derived from an EMBL/GenBank/DDBJ whole genome shotgun (WGS) entry which is preliminary data.</text>
</comment>
<dbReference type="Pfam" id="PF18075">
    <property type="entry name" value="FtsX_ECD"/>
    <property type="match status" value="1"/>
</dbReference>
<protein>
    <recommendedName>
        <fullName evidence="1">FtsX extracellular domain-containing protein</fullName>
    </recommendedName>
</protein>
<dbReference type="EMBL" id="RAYQ01000010">
    <property type="protein sequence ID" value="RKI91375.1"/>
    <property type="molecule type" value="Genomic_DNA"/>
</dbReference>
<organism evidence="2 3">
    <name type="scientific">Parablautia intestinalis</name>
    <dbReference type="NCBI Taxonomy" id="2320100"/>
    <lineage>
        <taxon>Bacteria</taxon>
        <taxon>Bacillati</taxon>
        <taxon>Bacillota</taxon>
        <taxon>Clostridia</taxon>
        <taxon>Lachnospirales</taxon>
        <taxon>Lachnospiraceae</taxon>
        <taxon>Parablautia</taxon>
    </lineage>
</organism>
<name>A0A3A9AYC0_9FIRM</name>
<dbReference type="PANTHER" id="PTHR47755">
    <property type="entry name" value="CELL DIVISION PROTEIN FTSX"/>
    <property type="match status" value="1"/>
</dbReference>
<accession>A0A3A9AYC0</accession>